<evidence type="ECO:0000256" key="2">
    <source>
        <dbReference type="ARBA" id="ARBA00023125"/>
    </source>
</evidence>
<dbReference type="KEGG" id="aja:AJAP_34220"/>
<evidence type="ECO:0000313" key="7">
    <source>
        <dbReference type="Proteomes" id="UP000028492"/>
    </source>
</evidence>
<dbReference type="Gene3D" id="1.10.357.10">
    <property type="entry name" value="Tetracycline Repressor, domain 2"/>
    <property type="match status" value="1"/>
</dbReference>
<dbReference type="Pfam" id="PF21597">
    <property type="entry name" value="TetR_C_43"/>
    <property type="match status" value="1"/>
</dbReference>
<dbReference type="GO" id="GO:0000976">
    <property type="term" value="F:transcription cis-regulatory region binding"/>
    <property type="evidence" value="ECO:0007669"/>
    <property type="project" value="TreeGrafter"/>
</dbReference>
<evidence type="ECO:0000256" key="3">
    <source>
        <dbReference type="ARBA" id="ARBA00023163"/>
    </source>
</evidence>
<keyword evidence="1" id="KW-0805">Transcription regulation</keyword>
<dbReference type="InterPro" id="IPR001647">
    <property type="entry name" value="HTH_TetR"/>
</dbReference>
<dbReference type="InterPro" id="IPR049445">
    <property type="entry name" value="TetR_SbtR-like_C"/>
</dbReference>
<protein>
    <recommendedName>
        <fullName evidence="5">HTH tetR-type domain-containing protein</fullName>
    </recommendedName>
</protein>
<gene>
    <name evidence="6" type="ORF">AJAP_34220</name>
</gene>
<dbReference type="AlphaFoldDB" id="A0A075V5A7"/>
<dbReference type="SUPFAM" id="SSF46689">
    <property type="entry name" value="Homeodomain-like"/>
    <property type="match status" value="1"/>
</dbReference>
<dbReference type="EMBL" id="CP008953">
    <property type="protein sequence ID" value="AIG79651.1"/>
    <property type="molecule type" value="Genomic_DNA"/>
</dbReference>
<keyword evidence="7" id="KW-1185">Reference proteome</keyword>
<dbReference type="InterPro" id="IPR009057">
    <property type="entry name" value="Homeodomain-like_sf"/>
</dbReference>
<proteinExistence type="predicted"/>
<sequence length="226" mass="25319">MARDLAPAAPARPLRRDAELNRQRIIAAARDVFGERGLEATLDDVAHHAGVGVGTVYRRFPSKEHLVEAMFVDQFETIREFAEEALRAEDPWDGFADFTWRAAELHAGDRGLREVMLSNVFGQERVAEAKSRMVPLITQLVERAQTAGVLRADIVPTDMPLLHQMIGSVIEFTHGIQPDLWRRCLAMLLDGLRAEPGRATPLPHPPLDVEALEEVMCSFRLPKLRS</sequence>
<dbReference type="GO" id="GO:0003700">
    <property type="term" value="F:DNA-binding transcription factor activity"/>
    <property type="evidence" value="ECO:0007669"/>
    <property type="project" value="TreeGrafter"/>
</dbReference>
<feature type="DNA-binding region" description="H-T-H motif" evidence="4">
    <location>
        <begin position="41"/>
        <end position="60"/>
    </location>
</feature>
<dbReference type="SUPFAM" id="SSF48498">
    <property type="entry name" value="Tetracyclin repressor-like, C-terminal domain"/>
    <property type="match status" value="1"/>
</dbReference>
<dbReference type="RefSeq" id="WP_038519045.1">
    <property type="nucleotide sequence ID" value="NZ_CP008953.1"/>
</dbReference>
<dbReference type="PANTHER" id="PTHR30055">
    <property type="entry name" value="HTH-TYPE TRANSCRIPTIONAL REGULATOR RUTR"/>
    <property type="match status" value="1"/>
</dbReference>
<evidence type="ECO:0000313" key="6">
    <source>
        <dbReference type="EMBL" id="AIG79651.1"/>
    </source>
</evidence>
<accession>A0A075V5A7</accession>
<keyword evidence="2 4" id="KW-0238">DNA-binding</keyword>
<dbReference type="PANTHER" id="PTHR30055:SF234">
    <property type="entry name" value="HTH-TYPE TRANSCRIPTIONAL REGULATOR BETI"/>
    <property type="match status" value="1"/>
</dbReference>
<dbReference type="eggNOG" id="COG1309">
    <property type="taxonomic scope" value="Bacteria"/>
</dbReference>
<evidence type="ECO:0000256" key="1">
    <source>
        <dbReference type="ARBA" id="ARBA00023015"/>
    </source>
</evidence>
<dbReference type="HOGENOM" id="CLU_069356_17_0_11"/>
<name>A0A075V5A7_9PSEU</name>
<dbReference type="PROSITE" id="PS01081">
    <property type="entry name" value="HTH_TETR_1"/>
    <property type="match status" value="1"/>
</dbReference>
<reference evidence="6 7" key="1">
    <citation type="journal article" date="2014" name="J. Biotechnol.">
        <title>Complete genome sequence of the actinobacterium Amycolatopsis japonica MG417-CF17(T) (=DSM 44213T) producing (S,S)-N,N'-ethylenediaminedisuccinic acid.</title>
        <authorList>
            <person name="Stegmann E."/>
            <person name="Albersmeier A."/>
            <person name="Spohn M."/>
            <person name="Gert H."/>
            <person name="Weber T."/>
            <person name="Wohlleben W."/>
            <person name="Kalinowski J."/>
            <person name="Ruckert C."/>
        </authorList>
    </citation>
    <scope>NUCLEOTIDE SEQUENCE [LARGE SCALE GENOMIC DNA]</scope>
    <source>
        <strain evidence="7">MG417-CF17 (DSM 44213)</strain>
    </source>
</reference>
<feature type="domain" description="HTH tetR-type" evidence="5">
    <location>
        <begin position="19"/>
        <end position="78"/>
    </location>
</feature>
<evidence type="ECO:0000259" key="5">
    <source>
        <dbReference type="PROSITE" id="PS50977"/>
    </source>
</evidence>
<dbReference type="InterPro" id="IPR050109">
    <property type="entry name" value="HTH-type_TetR-like_transc_reg"/>
</dbReference>
<dbReference type="STRING" id="208439.AJAP_34220"/>
<keyword evidence="3" id="KW-0804">Transcription</keyword>
<dbReference type="Pfam" id="PF00440">
    <property type="entry name" value="TetR_N"/>
    <property type="match status" value="1"/>
</dbReference>
<dbReference type="InterPro" id="IPR023772">
    <property type="entry name" value="DNA-bd_HTH_TetR-type_CS"/>
</dbReference>
<dbReference type="Proteomes" id="UP000028492">
    <property type="component" value="Chromosome"/>
</dbReference>
<evidence type="ECO:0000256" key="4">
    <source>
        <dbReference type="PROSITE-ProRule" id="PRU00335"/>
    </source>
</evidence>
<organism evidence="6 7">
    <name type="scientific">Amycolatopsis japonica</name>
    <dbReference type="NCBI Taxonomy" id="208439"/>
    <lineage>
        <taxon>Bacteria</taxon>
        <taxon>Bacillati</taxon>
        <taxon>Actinomycetota</taxon>
        <taxon>Actinomycetes</taxon>
        <taxon>Pseudonocardiales</taxon>
        <taxon>Pseudonocardiaceae</taxon>
        <taxon>Amycolatopsis</taxon>
        <taxon>Amycolatopsis japonica group</taxon>
    </lineage>
</organism>
<dbReference type="PROSITE" id="PS50977">
    <property type="entry name" value="HTH_TETR_2"/>
    <property type="match status" value="1"/>
</dbReference>
<dbReference type="PRINTS" id="PR00455">
    <property type="entry name" value="HTHTETR"/>
</dbReference>
<dbReference type="InterPro" id="IPR036271">
    <property type="entry name" value="Tet_transcr_reg_TetR-rel_C_sf"/>
</dbReference>